<accession>A0AAD7SQ60</accession>
<gene>
    <name evidence="1" type="ORF">AAFF_G00291450</name>
</gene>
<reference evidence="1" key="1">
    <citation type="journal article" date="2023" name="Science">
        <title>Genome structures resolve the early diversification of teleost fishes.</title>
        <authorList>
            <person name="Parey E."/>
            <person name="Louis A."/>
            <person name="Montfort J."/>
            <person name="Bouchez O."/>
            <person name="Roques C."/>
            <person name="Iampietro C."/>
            <person name="Lluch J."/>
            <person name="Castinel A."/>
            <person name="Donnadieu C."/>
            <person name="Desvignes T."/>
            <person name="Floi Bucao C."/>
            <person name="Jouanno E."/>
            <person name="Wen M."/>
            <person name="Mejri S."/>
            <person name="Dirks R."/>
            <person name="Jansen H."/>
            <person name="Henkel C."/>
            <person name="Chen W.J."/>
            <person name="Zahm M."/>
            <person name="Cabau C."/>
            <person name="Klopp C."/>
            <person name="Thompson A.W."/>
            <person name="Robinson-Rechavi M."/>
            <person name="Braasch I."/>
            <person name="Lecointre G."/>
            <person name="Bobe J."/>
            <person name="Postlethwait J.H."/>
            <person name="Berthelot C."/>
            <person name="Roest Crollius H."/>
            <person name="Guiguen Y."/>
        </authorList>
    </citation>
    <scope>NUCLEOTIDE SEQUENCE</scope>
    <source>
        <strain evidence="1">NC1722</strain>
    </source>
</reference>
<proteinExistence type="predicted"/>
<evidence type="ECO:0000313" key="2">
    <source>
        <dbReference type="Proteomes" id="UP001221898"/>
    </source>
</evidence>
<dbReference type="Proteomes" id="UP001221898">
    <property type="component" value="Unassembled WGS sequence"/>
</dbReference>
<evidence type="ECO:0008006" key="3">
    <source>
        <dbReference type="Google" id="ProtNLM"/>
    </source>
</evidence>
<dbReference type="EMBL" id="JAINUG010000041">
    <property type="protein sequence ID" value="KAJ8406869.1"/>
    <property type="molecule type" value="Genomic_DNA"/>
</dbReference>
<evidence type="ECO:0000313" key="1">
    <source>
        <dbReference type="EMBL" id="KAJ8406869.1"/>
    </source>
</evidence>
<dbReference type="AlphaFoldDB" id="A0AAD7SQ60"/>
<comment type="caution">
    <text evidence="1">The sequence shown here is derived from an EMBL/GenBank/DDBJ whole genome shotgun (WGS) entry which is preliminary data.</text>
</comment>
<sequence length="113" mass="12805">MRGDIFLLQEVHLRDEEDATTFTLYAPVRRGHRLEVFRDLPGCLSTMRSLTLGGDFNVCLDGRDGVGKGGIDYSARALTEVVKDFSLVDALIVIRLRVETQVQEPLPPRQFKW</sequence>
<keyword evidence="2" id="KW-1185">Reference proteome</keyword>
<name>A0AAD7SQ60_9TELE</name>
<protein>
    <recommendedName>
        <fullName evidence="3">Endonuclease/exonuclease/phosphatase domain-containing protein</fullName>
    </recommendedName>
</protein>
<organism evidence="1 2">
    <name type="scientific">Aldrovandia affinis</name>
    <dbReference type="NCBI Taxonomy" id="143900"/>
    <lineage>
        <taxon>Eukaryota</taxon>
        <taxon>Metazoa</taxon>
        <taxon>Chordata</taxon>
        <taxon>Craniata</taxon>
        <taxon>Vertebrata</taxon>
        <taxon>Euteleostomi</taxon>
        <taxon>Actinopterygii</taxon>
        <taxon>Neopterygii</taxon>
        <taxon>Teleostei</taxon>
        <taxon>Notacanthiformes</taxon>
        <taxon>Halosauridae</taxon>
        <taxon>Aldrovandia</taxon>
    </lineage>
</organism>